<dbReference type="KEGG" id="asem:NNL22_03155"/>
<dbReference type="Gene3D" id="2.30.110.20">
    <property type="entry name" value="Hcp1-like"/>
    <property type="match status" value="1"/>
</dbReference>
<dbReference type="PANTHER" id="PTHR34319">
    <property type="entry name" value="MAJOR EXPORTED PROTEIN"/>
    <property type="match status" value="1"/>
</dbReference>
<sequence length="171" mass="19547">MPTPAYMTIKGEKQGFITEGNFTEPSVGNIFQEGHENEILVEAFQHDVVLPRDPQSGQPTGQRVHQPLVITKIFDKSSPLLFQALTSGERLPECEIKWYRTSATGIQEHYFTIKLEDAILVDIKSHMPNCQDPAQAHFTHLEDVSFTYRKITWTHEVSNTSSFDDWRSLKV</sequence>
<dbReference type="PANTHER" id="PTHR34319:SF6">
    <property type="entry name" value="MAJOR EXPORTED PROTEIN"/>
    <property type="match status" value="1"/>
</dbReference>
<dbReference type="Proteomes" id="UP001164472">
    <property type="component" value="Chromosome"/>
</dbReference>
<proteinExistence type="predicted"/>
<dbReference type="InterPro" id="IPR036624">
    <property type="entry name" value="Hcp1-lik_sf"/>
</dbReference>
<dbReference type="RefSeq" id="WP_251810567.1">
    <property type="nucleotide sequence ID" value="NZ_CP101527.1"/>
</dbReference>
<keyword evidence="2" id="KW-1185">Reference proteome</keyword>
<reference evidence="1" key="1">
    <citation type="submission" date="2022-07" db="EMBL/GenBank/DDBJ databases">
        <title>Alkalimarinus sp. nov., isolated from gut of a Alitta virens.</title>
        <authorList>
            <person name="Yang A.I."/>
            <person name="Shin N.-R."/>
        </authorList>
    </citation>
    <scope>NUCLEOTIDE SEQUENCE</scope>
    <source>
        <strain evidence="1">FA028</strain>
    </source>
</reference>
<accession>A0A9E8KPR4</accession>
<gene>
    <name evidence="1" type="ORF">NNL22_03155</name>
</gene>
<dbReference type="InterPro" id="IPR052947">
    <property type="entry name" value="T6SS_Hcp1_domain"/>
</dbReference>
<evidence type="ECO:0000313" key="2">
    <source>
        <dbReference type="Proteomes" id="UP001164472"/>
    </source>
</evidence>
<dbReference type="EMBL" id="CP101527">
    <property type="protein sequence ID" value="UZW75608.1"/>
    <property type="molecule type" value="Genomic_DNA"/>
</dbReference>
<organism evidence="1 2">
    <name type="scientific">Alkalimarinus sediminis</name>
    <dbReference type="NCBI Taxonomy" id="1632866"/>
    <lineage>
        <taxon>Bacteria</taxon>
        <taxon>Pseudomonadati</taxon>
        <taxon>Pseudomonadota</taxon>
        <taxon>Gammaproteobacteria</taxon>
        <taxon>Alteromonadales</taxon>
        <taxon>Alteromonadaceae</taxon>
        <taxon>Alkalimarinus</taxon>
    </lineage>
</organism>
<dbReference type="InterPro" id="IPR008514">
    <property type="entry name" value="T6SS_Hcp"/>
</dbReference>
<dbReference type="AlphaFoldDB" id="A0A9E8KPR4"/>
<protein>
    <submittedName>
        <fullName evidence="1">Hcp family type VI secretion system effector</fullName>
    </submittedName>
</protein>
<dbReference type="NCBIfam" id="TIGR03344">
    <property type="entry name" value="VI_effect_Hcp1"/>
    <property type="match status" value="1"/>
</dbReference>
<name>A0A9E8KPR4_9ALTE</name>
<evidence type="ECO:0000313" key="1">
    <source>
        <dbReference type="EMBL" id="UZW75608.1"/>
    </source>
</evidence>
<dbReference type="Pfam" id="PF05638">
    <property type="entry name" value="T6SS_HCP"/>
    <property type="match status" value="1"/>
</dbReference>
<dbReference type="SUPFAM" id="SSF141452">
    <property type="entry name" value="Hcp1-like"/>
    <property type="match status" value="1"/>
</dbReference>